<evidence type="ECO:0000313" key="3">
    <source>
        <dbReference type="Proteomes" id="UP001597399"/>
    </source>
</evidence>
<protein>
    <submittedName>
        <fullName evidence="2">Uncharacterized protein</fullName>
    </submittedName>
</protein>
<feature type="transmembrane region" description="Helical" evidence="1">
    <location>
        <begin position="41"/>
        <end position="61"/>
    </location>
</feature>
<feature type="transmembrane region" description="Helical" evidence="1">
    <location>
        <begin position="18"/>
        <end position="35"/>
    </location>
</feature>
<name>A0ABW5RY07_9BACL</name>
<dbReference type="RefSeq" id="WP_253059337.1">
    <property type="nucleotide sequence ID" value="NZ_JAMXWM010000004.1"/>
</dbReference>
<dbReference type="EMBL" id="JBHUMQ010000003">
    <property type="protein sequence ID" value="MFD2692373.1"/>
    <property type="molecule type" value="Genomic_DNA"/>
</dbReference>
<gene>
    <name evidence="2" type="ORF">ACFSUE_01770</name>
</gene>
<reference evidence="3" key="1">
    <citation type="journal article" date="2019" name="Int. J. Syst. Evol. Microbiol.">
        <title>The Global Catalogue of Microorganisms (GCM) 10K type strain sequencing project: providing services to taxonomists for standard genome sequencing and annotation.</title>
        <authorList>
            <consortium name="The Broad Institute Genomics Platform"/>
            <consortium name="The Broad Institute Genome Sequencing Center for Infectious Disease"/>
            <person name="Wu L."/>
            <person name="Ma J."/>
        </authorList>
    </citation>
    <scope>NUCLEOTIDE SEQUENCE [LARGE SCALE GENOMIC DNA]</scope>
    <source>
        <strain evidence="3">TISTR 2466</strain>
    </source>
</reference>
<keyword evidence="1" id="KW-1133">Transmembrane helix</keyword>
<dbReference type="Proteomes" id="UP001597399">
    <property type="component" value="Unassembled WGS sequence"/>
</dbReference>
<evidence type="ECO:0000313" key="2">
    <source>
        <dbReference type="EMBL" id="MFD2692373.1"/>
    </source>
</evidence>
<accession>A0ABW5RY07</accession>
<organism evidence="2 3">
    <name type="scientific">Sporolactobacillus shoreicorticis</name>
    <dbReference type="NCBI Taxonomy" id="1923877"/>
    <lineage>
        <taxon>Bacteria</taxon>
        <taxon>Bacillati</taxon>
        <taxon>Bacillota</taxon>
        <taxon>Bacilli</taxon>
        <taxon>Bacillales</taxon>
        <taxon>Sporolactobacillaceae</taxon>
        <taxon>Sporolactobacillus</taxon>
    </lineage>
</organism>
<proteinExistence type="predicted"/>
<keyword evidence="1" id="KW-0812">Transmembrane</keyword>
<evidence type="ECO:0000256" key="1">
    <source>
        <dbReference type="SAM" id="Phobius"/>
    </source>
</evidence>
<keyword evidence="3" id="KW-1185">Reference proteome</keyword>
<keyword evidence="1" id="KW-0472">Membrane</keyword>
<comment type="caution">
    <text evidence="2">The sequence shown here is derived from an EMBL/GenBank/DDBJ whole genome shotgun (WGS) entry which is preliminary data.</text>
</comment>
<sequence length="75" mass="9536">MFQNVFTKFKRHFKEKRFLYFELPYLVIGAAWLTFTPDKYHFWITYYVFAYLFLVMIFDIIDWNKFKKHNQNNDF</sequence>